<dbReference type="SUPFAM" id="SSF47413">
    <property type="entry name" value="lambda repressor-like DNA-binding domains"/>
    <property type="match status" value="1"/>
</dbReference>
<dbReference type="InterPro" id="IPR001387">
    <property type="entry name" value="Cro/C1-type_HTH"/>
</dbReference>
<dbReference type="CDD" id="cd00093">
    <property type="entry name" value="HTH_XRE"/>
    <property type="match status" value="1"/>
</dbReference>
<dbReference type="InterPro" id="IPR010359">
    <property type="entry name" value="IrrE_HExxH"/>
</dbReference>
<dbReference type="PROSITE" id="PS50943">
    <property type="entry name" value="HTH_CROC1"/>
    <property type="match status" value="1"/>
</dbReference>
<name>A0A6N2WCP3_9FIRM</name>
<organism evidence="3">
    <name type="scientific">Anaerostipes caccae</name>
    <dbReference type="NCBI Taxonomy" id="105841"/>
    <lineage>
        <taxon>Bacteria</taxon>
        <taxon>Bacillati</taxon>
        <taxon>Bacillota</taxon>
        <taxon>Clostridia</taxon>
        <taxon>Lachnospirales</taxon>
        <taxon>Lachnospiraceae</taxon>
        <taxon>Anaerostipes</taxon>
    </lineage>
</organism>
<dbReference type="Gene3D" id="1.10.260.40">
    <property type="entry name" value="lambda repressor-like DNA-binding domains"/>
    <property type="match status" value="1"/>
</dbReference>
<dbReference type="EMBL" id="CACRSQ010000010">
    <property type="protein sequence ID" value="VYT40439.1"/>
    <property type="molecule type" value="Genomic_DNA"/>
</dbReference>
<dbReference type="GO" id="GO:0003677">
    <property type="term" value="F:DNA binding"/>
    <property type="evidence" value="ECO:0007669"/>
    <property type="project" value="UniProtKB-KW"/>
</dbReference>
<dbReference type="PANTHER" id="PTHR36924:SF1">
    <property type="entry name" value="ANTITOXIN HIGA-1"/>
    <property type="match status" value="1"/>
</dbReference>
<comment type="similarity">
    <text evidence="1">Belongs to the short-chain fatty acyl-CoA assimilation regulator (ScfR) family.</text>
</comment>
<dbReference type="Pfam" id="PF06114">
    <property type="entry name" value="Peptidase_M78"/>
    <property type="match status" value="1"/>
</dbReference>
<dbReference type="InterPro" id="IPR013430">
    <property type="entry name" value="Toxin_antidote_HigA"/>
</dbReference>
<proteinExistence type="inferred from homology"/>
<keyword evidence="2" id="KW-0238">DNA-binding</keyword>
<accession>A0A6N2WCP3</accession>
<dbReference type="Gene3D" id="1.10.10.2910">
    <property type="match status" value="1"/>
</dbReference>
<dbReference type="RefSeq" id="WP_006568274.1">
    <property type="nucleotide sequence ID" value="NZ_BAABZP010000001.1"/>
</dbReference>
<sequence length="363" mass="41863">MNSSEYKQSIAFHPGEYIRDLIEEMEVTQSEFARRLNVSEKVLSEFVNCITPMNKDIAEKLATMTGTSVTVWLNLQLAYDAAVLKNRIDQEMKADEAIFNVLDYSYFVKLGVVSKCQQKEEKIRELRKYFTVSSLGILAQKDFLVNFRAVTSKESNKNIICANAWVQTAINMTKNIKTKSYNPKKLRSLLPELRKMTLFQNDNFVSKMQEVLAECGVAVIFLPHLKNSDIHGAVKWINNEKVMLAINTHDVYADIFWFSFFHELRHIFQHKTSKTFIVSHDNNEMGNVDMKLEKEADLFAANLLIPQNNFNEFIGDSEITRENILAFADKIGIHPGIVVGRLQHDRFVDFSSLNDLRIKYKIQ</sequence>
<dbReference type="AlphaFoldDB" id="A0A6N2WCP3"/>
<dbReference type="PANTHER" id="PTHR36924">
    <property type="entry name" value="ANTITOXIN HIGA-1"/>
    <property type="match status" value="1"/>
</dbReference>
<reference evidence="3" key="1">
    <citation type="submission" date="2019-11" db="EMBL/GenBank/DDBJ databases">
        <authorList>
            <person name="Feng L."/>
        </authorList>
    </citation>
    <scope>NUCLEOTIDE SEQUENCE</scope>
    <source>
        <strain evidence="3">AcaccaeLFYP115</strain>
    </source>
</reference>
<protein>
    <submittedName>
        <fullName evidence="3">Putative HTH-type transcriptional regulator YddM</fullName>
    </submittedName>
</protein>
<evidence type="ECO:0000256" key="1">
    <source>
        <dbReference type="ARBA" id="ARBA00007227"/>
    </source>
</evidence>
<dbReference type="InterPro" id="IPR010982">
    <property type="entry name" value="Lambda_DNA-bd_dom_sf"/>
</dbReference>
<dbReference type="NCBIfam" id="TIGR02607">
    <property type="entry name" value="antidote_HigA"/>
    <property type="match status" value="1"/>
</dbReference>
<evidence type="ECO:0000256" key="2">
    <source>
        <dbReference type="ARBA" id="ARBA00023125"/>
    </source>
</evidence>
<evidence type="ECO:0000313" key="3">
    <source>
        <dbReference type="EMBL" id="VYT40439.1"/>
    </source>
</evidence>
<gene>
    <name evidence="3" type="primary">yddM</name>
    <name evidence="3" type="ORF">ACLFYP115_03267</name>
</gene>